<dbReference type="Gene3D" id="3.40.1710.10">
    <property type="entry name" value="abc type-2 transporter like domain"/>
    <property type="match status" value="1"/>
</dbReference>
<protein>
    <recommendedName>
        <fullName evidence="7">ABC-2 type transporter transmembrane domain-containing protein</fullName>
    </recommendedName>
</protein>
<evidence type="ECO:0000256" key="6">
    <source>
        <dbReference type="SAM" id="Phobius"/>
    </source>
</evidence>
<feature type="transmembrane region" description="Helical" evidence="6">
    <location>
        <begin position="368"/>
        <end position="387"/>
    </location>
</feature>
<dbReference type="PANTHER" id="PTHR30294">
    <property type="entry name" value="MEMBRANE COMPONENT OF ABC TRANSPORTER YHHJ-RELATED"/>
    <property type="match status" value="1"/>
</dbReference>
<dbReference type="GO" id="GO:0140359">
    <property type="term" value="F:ABC-type transporter activity"/>
    <property type="evidence" value="ECO:0007669"/>
    <property type="project" value="InterPro"/>
</dbReference>
<dbReference type="InterPro" id="IPR051449">
    <property type="entry name" value="ABC-2_transporter_component"/>
</dbReference>
<dbReference type="EMBL" id="ADLE01000014">
    <property type="protein sequence ID" value="EJZ63156.1"/>
    <property type="molecule type" value="Genomic_DNA"/>
</dbReference>
<feature type="transmembrane region" description="Helical" evidence="6">
    <location>
        <begin position="239"/>
        <end position="268"/>
    </location>
</feature>
<evidence type="ECO:0000256" key="4">
    <source>
        <dbReference type="ARBA" id="ARBA00022989"/>
    </source>
</evidence>
<dbReference type="eggNOG" id="COG0842">
    <property type="taxonomic scope" value="Bacteria"/>
</dbReference>
<sequence>MKLFHSIKIGLSDIYYIWRREYRAVFHDLGIVLFFFALPFAYPIVYAAVYNPEVVREVPMVVVDNARTPLSRELAREMDATPNAHIVSYCADMDEAKHMMYEKRCYGILFIPEDFSRKIERGEQSVVSFYSDMSILLNYKGFLIALTDVTMNLGGKLQTQALGGATQEQINVATQPIPYSSINLYNPESGLASFLLPAILVLILQQSLILGIGMMAGGIYEHRQLHLFYSGREHMHNNVLHLVIGKSLCYFSLYILCTAYILHFIPWLFKYPQIGSQVEIYSFAVPFLLSSIFFGMTLSIFVRERESSFLLFVFTSVIFLFISGITWPRYAMPEYWKWLGALIPSTWGIEGFVRMNTAGAGIYDVRHAYTMLWILTGVYFVTTCLVYRYQIWKDKKRGFSGVLDSGVD</sequence>
<dbReference type="Proteomes" id="UP000006044">
    <property type="component" value="Unassembled WGS sequence"/>
</dbReference>
<evidence type="ECO:0000313" key="9">
    <source>
        <dbReference type="Proteomes" id="UP000006044"/>
    </source>
</evidence>
<evidence type="ECO:0000256" key="1">
    <source>
        <dbReference type="ARBA" id="ARBA00004651"/>
    </source>
</evidence>
<feature type="transmembrane region" description="Helical" evidence="6">
    <location>
        <begin position="280"/>
        <end position="302"/>
    </location>
</feature>
<dbReference type="PATRIC" id="fig|742726.3.peg.1890"/>
<dbReference type="RefSeq" id="WP_008862262.1">
    <property type="nucleotide sequence ID" value="NZ_JH815205.1"/>
</dbReference>
<keyword evidence="9" id="KW-1185">Reference proteome</keyword>
<feature type="transmembrane region" description="Helical" evidence="6">
    <location>
        <begin position="29"/>
        <end position="50"/>
    </location>
</feature>
<feature type="domain" description="ABC-2 type transporter transmembrane" evidence="7">
    <location>
        <begin position="33"/>
        <end position="383"/>
    </location>
</feature>
<dbReference type="OrthoDB" id="9811522at2"/>
<name>K0WY21_9BACT</name>
<dbReference type="PANTHER" id="PTHR30294:SF46">
    <property type="entry name" value="ABC TRANSPORTER PERMEASE"/>
    <property type="match status" value="1"/>
</dbReference>
<comment type="caution">
    <text evidence="8">The sequence shown here is derived from an EMBL/GenBank/DDBJ whole genome shotgun (WGS) entry which is preliminary data.</text>
</comment>
<evidence type="ECO:0000256" key="3">
    <source>
        <dbReference type="ARBA" id="ARBA00022692"/>
    </source>
</evidence>
<feature type="transmembrane region" description="Helical" evidence="6">
    <location>
        <begin position="309"/>
        <end position="330"/>
    </location>
</feature>
<keyword evidence="4 6" id="KW-1133">Transmembrane helix</keyword>
<dbReference type="STRING" id="742726.HMPREF9448_01803"/>
<dbReference type="HOGENOM" id="CLU_039483_10_1_10"/>
<accession>K0WY21</accession>
<keyword evidence="3 6" id="KW-0812">Transmembrane</keyword>
<organism evidence="8 9">
    <name type="scientific">Barnesiella intestinihominis YIT 11860</name>
    <dbReference type="NCBI Taxonomy" id="742726"/>
    <lineage>
        <taxon>Bacteria</taxon>
        <taxon>Pseudomonadati</taxon>
        <taxon>Bacteroidota</taxon>
        <taxon>Bacteroidia</taxon>
        <taxon>Bacteroidales</taxon>
        <taxon>Barnesiellaceae</taxon>
        <taxon>Barnesiella</taxon>
    </lineage>
</organism>
<evidence type="ECO:0000259" key="7">
    <source>
        <dbReference type="Pfam" id="PF12698"/>
    </source>
</evidence>
<evidence type="ECO:0000256" key="2">
    <source>
        <dbReference type="ARBA" id="ARBA00022475"/>
    </source>
</evidence>
<proteinExistence type="predicted"/>
<evidence type="ECO:0000313" key="8">
    <source>
        <dbReference type="EMBL" id="EJZ63156.1"/>
    </source>
</evidence>
<dbReference type="InterPro" id="IPR013525">
    <property type="entry name" value="ABC2_TM"/>
</dbReference>
<feature type="transmembrane region" description="Helical" evidence="6">
    <location>
        <begin position="194"/>
        <end position="219"/>
    </location>
</feature>
<evidence type="ECO:0000256" key="5">
    <source>
        <dbReference type="ARBA" id="ARBA00023136"/>
    </source>
</evidence>
<dbReference type="Pfam" id="PF12698">
    <property type="entry name" value="ABC2_membrane_3"/>
    <property type="match status" value="1"/>
</dbReference>
<comment type="subcellular location">
    <subcellularLocation>
        <location evidence="1">Cell membrane</location>
        <topology evidence="1">Multi-pass membrane protein</topology>
    </subcellularLocation>
</comment>
<keyword evidence="2" id="KW-1003">Cell membrane</keyword>
<keyword evidence="5 6" id="KW-0472">Membrane</keyword>
<dbReference type="AlphaFoldDB" id="K0WY21"/>
<dbReference type="GeneID" id="77849036"/>
<reference evidence="8 9" key="1">
    <citation type="submission" date="2012-08" db="EMBL/GenBank/DDBJ databases">
        <title>The Genome Sequence of Barnesiella intestinihominis YIT 11860.</title>
        <authorList>
            <consortium name="The Broad Institute Genome Sequencing Platform"/>
            <person name="Earl A."/>
            <person name="Ward D."/>
            <person name="Feldgarden M."/>
            <person name="Gevers D."/>
            <person name="Morotomi M."/>
            <person name="Walker B."/>
            <person name="Young S.K."/>
            <person name="Zeng Q."/>
            <person name="Gargeya S."/>
            <person name="Fitzgerald M."/>
            <person name="Haas B."/>
            <person name="Abouelleil A."/>
            <person name="Alvarado L."/>
            <person name="Arachchi H.M."/>
            <person name="Berlin A.M."/>
            <person name="Chapman S.B."/>
            <person name="Goldberg J."/>
            <person name="Griggs A."/>
            <person name="Gujja S."/>
            <person name="Hansen M."/>
            <person name="Howarth C."/>
            <person name="Imamovic A."/>
            <person name="Larimer J."/>
            <person name="McCowen C."/>
            <person name="Montmayeur A."/>
            <person name="Murphy C."/>
            <person name="Neiman D."/>
            <person name="Pearson M."/>
            <person name="Priest M."/>
            <person name="Roberts A."/>
            <person name="Saif S."/>
            <person name="Shea T."/>
            <person name="Sisk P."/>
            <person name="Sykes S."/>
            <person name="Wortman J."/>
            <person name="Nusbaum C."/>
            <person name="Birren B."/>
        </authorList>
    </citation>
    <scope>NUCLEOTIDE SEQUENCE [LARGE SCALE GENOMIC DNA]</scope>
    <source>
        <strain evidence="8 9">YIT 11860</strain>
    </source>
</reference>
<gene>
    <name evidence="8" type="ORF">HMPREF9448_01803</name>
</gene>
<dbReference type="GO" id="GO:0005886">
    <property type="term" value="C:plasma membrane"/>
    <property type="evidence" value="ECO:0007669"/>
    <property type="project" value="UniProtKB-SubCell"/>
</dbReference>